<evidence type="ECO:0000256" key="3">
    <source>
        <dbReference type="ARBA" id="ARBA00011020"/>
    </source>
</evidence>
<dbReference type="InterPro" id="IPR050089">
    <property type="entry name" value="SAICAR_synthetase"/>
</dbReference>
<accession>A0ABN9LDV9</accession>
<dbReference type="SUPFAM" id="SSF52255">
    <property type="entry name" value="N5-CAIR mutase (phosphoribosylaminoimidazole carboxylase, PurE)"/>
    <property type="match status" value="1"/>
</dbReference>
<comment type="similarity">
    <text evidence="3">In the N-terminal section; belongs to the SAICAR synthetase family.</text>
</comment>
<evidence type="ECO:0000256" key="1">
    <source>
        <dbReference type="ARBA" id="ARBA00004672"/>
    </source>
</evidence>
<dbReference type="PANTHER" id="PTHR43599">
    <property type="entry name" value="MULTIFUNCTIONAL PROTEIN ADE2"/>
    <property type="match status" value="1"/>
</dbReference>
<dbReference type="InterPro" id="IPR028923">
    <property type="entry name" value="SAICAR_synt/ADE2_N"/>
</dbReference>
<organism evidence="11 12">
    <name type="scientific">Ranitomeya imitator</name>
    <name type="common">mimic poison frog</name>
    <dbReference type="NCBI Taxonomy" id="111125"/>
    <lineage>
        <taxon>Eukaryota</taxon>
        <taxon>Metazoa</taxon>
        <taxon>Chordata</taxon>
        <taxon>Craniata</taxon>
        <taxon>Vertebrata</taxon>
        <taxon>Euteleostomi</taxon>
        <taxon>Amphibia</taxon>
        <taxon>Batrachia</taxon>
        <taxon>Anura</taxon>
        <taxon>Neobatrachia</taxon>
        <taxon>Hyloidea</taxon>
        <taxon>Dendrobatidae</taxon>
        <taxon>Dendrobatinae</taxon>
        <taxon>Ranitomeya</taxon>
    </lineage>
</organism>
<keyword evidence="9" id="KW-0511">Multifunctional enzyme</keyword>
<keyword evidence="6" id="KW-0547">Nucleotide-binding</keyword>
<dbReference type="Proteomes" id="UP001176940">
    <property type="component" value="Unassembled WGS sequence"/>
</dbReference>
<dbReference type="PROSITE" id="PS01058">
    <property type="entry name" value="SAICAR_SYNTHETASE_2"/>
    <property type="match status" value="1"/>
</dbReference>
<proteinExistence type="inferred from homology"/>
<evidence type="ECO:0000256" key="4">
    <source>
        <dbReference type="ARBA" id="ARBA00011823"/>
    </source>
</evidence>
<dbReference type="InterPro" id="IPR000031">
    <property type="entry name" value="PurE_dom"/>
</dbReference>
<sequence length="272" mass="30028">MTQWSEEQLIAAKLNCAGLVIGQAEVDIMSHSTAAIFEIVEKTWSTQDCTLVDMKIEFGVDVTKKEMVLADGIDHDSWRLWPSGDKTQQKDKQVFTGLLTFIMTYRDLKEITPEAMQMLLVTSDGQGQVVVLMGSISDLVHCEKIQKSCANYGILCELRVTSAHKGPDETLRIKAEYEGDCIPTVFVAVAGRSNGLGPVLSGNTAYPVINCPPLTADWGAQDVWSSLRMPAAAAQFAAQIFGLNDHLVWSKLRSFTLNTWISLKEADEKLRV</sequence>
<comment type="pathway">
    <text evidence="1">Purine metabolism; IMP biosynthesis via de novo pathway; 5-amino-1-(5-phospho-D-ribosyl)imidazole-4-carboxamide from 5-amino-1-(5-phospho-D-ribosyl)imidazole-4-carboxylate: step 1/2.</text>
</comment>
<keyword evidence="8" id="KW-0067">ATP-binding</keyword>
<dbReference type="Pfam" id="PF00731">
    <property type="entry name" value="AIRC"/>
    <property type="match status" value="1"/>
</dbReference>
<evidence type="ECO:0000256" key="7">
    <source>
        <dbReference type="ARBA" id="ARBA00022755"/>
    </source>
</evidence>
<evidence type="ECO:0000256" key="9">
    <source>
        <dbReference type="ARBA" id="ARBA00023268"/>
    </source>
</evidence>
<keyword evidence="7" id="KW-0658">Purine biosynthesis</keyword>
<dbReference type="InterPro" id="IPR018236">
    <property type="entry name" value="SAICAR_synthetase_CS"/>
</dbReference>
<keyword evidence="12" id="KW-1185">Reference proteome</keyword>
<dbReference type="Gene3D" id="3.30.470.20">
    <property type="entry name" value="ATP-grasp fold, B domain"/>
    <property type="match status" value="1"/>
</dbReference>
<comment type="subunit">
    <text evidence="4">Homooctamer.</text>
</comment>
<evidence type="ECO:0000259" key="10">
    <source>
        <dbReference type="SMART" id="SM01001"/>
    </source>
</evidence>
<keyword evidence="5" id="KW-0436">Ligase</keyword>
<evidence type="ECO:0000313" key="12">
    <source>
        <dbReference type="Proteomes" id="UP001176940"/>
    </source>
</evidence>
<dbReference type="Pfam" id="PF01259">
    <property type="entry name" value="SAICAR_synt"/>
    <property type="match status" value="1"/>
</dbReference>
<evidence type="ECO:0000256" key="8">
    <source>
        <dbReference type="ARBA" id="ARBA00022840"/>
    </source>
</evidence>
<dbReference type="SUPFAM" id="SSF56104">
    <property type="entry name" value="SAICAR synthase-like"/>
    <property type="match status" value="1"/>
</dbReference>
<evidence type="ECO:0000256" key="5">
    <source>
        <dbReference type="ARBA" id="ARBA00022598"/>
    </source>
</evidence>
<evidence type="ECO:0000313" key="11">
    <source>
        <dbReference type="EMBL" id="CAJ0939715.1"/>
    </source>
</evidence>
<reference evidence="11" key="1">
    <citation type="submission" date="2023-07" db="EMBL/GenBank/DDBJ databases">
        <authorList>
            <person name="Stuckert A."/>
        </authorList>
    </citation>
    <scope>NUCLEOTIDE SEQUENCE</scope>
</reference>
<gene>
    <name evidence="11" type="ORF">RIMI_LOCUS8110433</name>
</gene>
<dbReference type="Gene3D" id="3.40.50.1970">
    <property type="match status" value="1"/>
</dbReference>
<dbReference type="EMBL" id="CAUEEQ010015851">
    <property type="protein sequence ID" value="CAJ0939715.1"/>
    <property type="molecule type" value="Genomic_DNA"/>
</dbReference>
<evidence type="ECO:0000256" key="6">
    <source>
        <dbReference type="ARBA" id="ARBA00022741"/>
    </source>
</evidence>
<dbReference type="PANTHER" id="PTHR43599:SF11">
    <property type="entry name" value="BIFUNCTIONAL PHOSPHORIBOSYLAMINOIMIDAZOLE CARBOXYLASE_PHOSPHORIBOSYLAMINOIMIDAZOLE SUCCINOCARBOXAMIDE SYNTHETASE"/>
    <property type="match status" value="1"/>
</dbReference>
<evidence type="ECO:0000256" key="2">
    <source>
        <dbReference type="ARBA" id="ARBA00004747"/>
    </source>
</evidence>
<protein>
    <recommendedName>
        <fullName evidence="10">PurE domain-containing protein</fullName>
    </recommendedName>
</protein>
<comment type="pathway">
    <text evidence="2">Purine metabolism; IMP biosynthesis via de novo pathway; 5-amino-1-(5-phospho-D-ribosyl)imidazole-4-carboxylate from 5-amino-1-(5-phospho-D-ribosyl)imidazole (carboxylase route): step 1/1.</text>
</comment>
<dbReference type="SMART" id="SM01001">
    <property type="entry name" value="AIRC"/>
    <property type="match status" value="1"/>
</dbReference>
<comment type="caution">
    <text evidence="11">The sequence shown here is derived from an EMBL/GenBank/DDBJ whole genome shotgun (WGS) entry which is preliminary data.</text>
</comment>
<name>A0ABN9LDV9_9NEOB</name>
<feature type="domain" description="PurE" evidence="10">
    <location>
        <begin position="127"/>
        <end position="263"/>
    </location>
</feature>